<feature type="domain" description="HTH iclR-type" evidence="4">
    <location>
        <begin position="22"/>
        <end position="84"/>
    </location>
</feature>
<dbReference type="PANTHER" id="PTHR30136">
    <property type="entry name" value="HELIX-TURN-HELIX TRANSCRIPTIONAL REGULATOR, ICLR FAMILY"/>
    <property type="match status" value="1"/>
</dbReference>
<evidence type="ECO:0000313" key="6">
    <source>
        <dbReference type="EMBL" id="SEO98849.1"/>
    </source>
</evidence>
<dbReference type="InterPro" id="IPR050707">
    <property type="entry name" value="HTH_MetabolicPath_Reg"/>
</dbReference>
<reference evidence="6 7" key="1">
    <citation type="submission" date="2016-10" db="EMBL/GenBank/DDBJ databases">
        <authorList>
            <person name="de Groot N.N."/>
        </authorList>
    </citation>
    <scope>NUCLEOTIDE SEQUENCE [LARGE SCALE GENOMIC DNA]</scope>
    <source>
        <strain evidence="6 7">DSM 27842</strain>
    </source>
</reference>
<dbReference type="GO" id="GO:0003677">
    <property type="term" value="F:DNA binding"/>
    <property type="evidence" value="ECO:0007669"/>
    <property type="project" value="UniProtKB-KW"/>
</dbReference>
<evidence type="ECO:0000256" key="1">
    <source>
        <dbReference type="ARBA" id="ARBA00023015"/>
    </source>
</evidence>
<dbReference type="InterPro" id="IPR005471">
    <property type="entry name" value="Tscrpt_reg_IclR_N"/>
</dbReference>
<dbReference type="Pfam" id="PF01614">
    <property type="entry name" value="IclR_C"/>
    <property type="match status" value="1"/>
</dbReference>
<feature type="domain" description="IclR-ED" evidence="5">
    <location>
        <begin position="85"/>
        <end position="270"/>
    </location>
</feature>
<keyword evidence="1" id="KW-0805">Transcription regulation</keyword>
<dbReference type="PROSITE" id="PS51078">
    <property type="entry name" value="ICLR_ED"/>
    <property type="match status" value="1"/>
</dbReference>
<dbReference type="PANTHER" id="PTHR30136:SF34">
    <property type="entry name" value="TRANSCRIPTIONAL REGULATOR"/>
    <property type="match status" value="1"/>
</dbReference>
<evidence type="ECO:0000259" key="5">
    <source>
        <dbReference type="PROSITE" id="PS51078"/>
    </source>
</evidence>
<name>A0A1H8U6L2_9RHOB</name>
<evidence type="ECO:0000259" key="4">
    <source>
        <dbReference type="PROSITE" id="PS51077"/>
    </source>
</evidence>
<keyword evidence="2 6" id="KW-0238">DNA-binding</keyword>
<keyword evidence="7" id="KW-1185">Reference proteome</keyword>
<protein>
    <submittedName>
        <fullName evidence="6">DNA-binding transcriptional regulator, IclR family</fullName>
    </submittedName>
</protein>
<proteinExistence type="predicted"/>
<accession>A0A1H8U6L2</accession>
<dbReference type="SUPFAM" id="SSF46785">
    <property type="entry name" value="Winged helix' DNA-binding domain"/>
    <property type="match status" value="1"/>
</dbReference>
<keyword evidence="3" id="KW-0804">Transcription</keyword>
<dbReference type="InterPro" id="IPR029016">
    <property type="entry name" value="GAF-like_dom_sf"/>
</dbReference>
<evidence type="ECO:0000256" key="2">
    <source>
        <dbReference type="ARBA" id="ARBA00023125"/>
    </source>
</evidence>
<dbReference type="Gene3D" id="3.30.450.40">
    <property type="match status" value="1"/>
</dbReference>
<dbReference type="SUPFAM" id="SSF55781">
    <property type="entry name" value="GAF domain-like"/>
    <property type="match status" value="1"/>
</dbReference>
<evidence type="ECO:0000256" key="3">
    <source>
        <dbReference type="ARBA" id="ARBA00023163"/>
    </source>
</evidence>
<dbReference type="InterPro" id="IPR036390">
    <property type="entry name" value="WH_DNA-bd_sf"/>
</dbReference>
<dbReference type="SMART" id="SM00346">
    <property type="entry name" value="HTH_ICLR"/>
    <property type="match status" value="1"/>
</dbReference>
<dbReference type="Pfam" id="PF09339">
    <property type="entry name" value="HTH_IclR"/>
    <property type="match status" value="1"/>
</dbReference>
<gene>
    <name evidence="6" type="ORF">SAMN04490248_11865</name>
</gene>
<dbReference type="EMBL" id="FODS01000018">
    <property type="protein sequence ID" value="SEO98849.1"/>
    <property type="molecule type" value="Genomic_DNA"/>
</dbReference>
<evidence type="ECO:0000313" key="7">
    <source>
        <dbReference type="Proteomes" id="UP000198893"/>
    </source>
</evidence>
<dbReference type="AlphaFoldDB" id="A0A1H8U6L2"/>
<sequence length="278" mass="29865">MADMSNTETTIPNETSPPDYTVPPVVRALAVLRHIAAGNRCRNSSRTAKAIGINRTTLIRLLATLQAEGIIEEIPDEGGYRLGTGLIALAAAALSERGIIQVARPYLKRLVDELGLSAHLGVREGQEIVYLARETPVSHLASTVREGTRLPAHATTIGRILLAELPPGALRDLYRGQALEAYTDKTRTTLKELEAQLAGDRARGLSWSVANFEPEIGSAAAAVYDHQGHAIAAINVTGHASIFAEGGEQVDRIEATLRQTARDVSEAMGYRGWSADQM</sequence>
<dbReference type="InterPro" id="IPR036388">
    <property type="entry name" value="WH-like_DNA-bd_sf"/>
</dbReference>
<dbReference type="PROSITE" id="PS51077">
    <property type="entry name" value="HTH_ICLR"/>
    <property type="match status" value="1"/>
</dbReference>
<dbReference type="STRING" id="569882.SAMN04490248_11865"/>
<dbReference type="GO" id="GO:0045892">
    <property type="term" value="P:negative regulation of DNA-templated transcription"/>
    <property type="evidence" value="ECO:0007669"/>
    <property type="project" value="TreeGrafter"/>
</dbReference>
<dbReference type="Gene3D" id="1.10.10.10">
    <property type="entry name" value="Winged helix-like DNA-binding domain superfamily/Winged helix DNA-binding domain"/>
    <property type="match status" value="1"/>
</dbReference>
<dbReference type="Proteomes" id="UP000198893">
    <property type="component" value="Unassembled WGS sequence"/>
</dbReference>
<organism evidence="6 7">
    <name type="scientific">Salinihabitans flavidus</name>
    <dbReference type="NCBI Taxonomy" id="569882"/>
    <lineage>
        <taxon>Bacteria</taxon>
        <taxon>Pseudomonadati</taxon>
        <taxon>Pseudomonadota</taxon>
        <taxon>Alphaproteobacteria</taxon>
        <taxon>Rhodobacterales</taxon>
        <taxon>Roseobacteraceae</taxon>
        <taxon>Salinihabitans</taxon>
    </lineage>
</organism>
<dbReference type="GO" id="GO:0003700">
    <property type="term" value="F:DNA-binding transcription factor activity"/>
    <property type="evidence" value="ECO:0007669"/>
    <property type="project" value="TreeGrafter"/>
</dbReference>
<dbReference type="InterPro" id="IPR014757">
    <property type="entry name" value="Tscrpt_reg_IclR_C"/>
</dbReference>